<accession>A0A2N9F954</accession>
<sequence length="133" mass="15350">MATDSSKSWQHDIGNEELEELEVIEIDGALLRSLLEESENEDAKQSLKAENVLNNMIDERKGCLEQHAPHIHDFDGLDMMEMAPMFPSDDMVIWYVDDPVWMTNFGYDGGVYSEVHDGFSSYETTYNCLWEDF</sequence>
<name>A0A2N9F954_FAGSY</name>
<dbReference type="AlphaFoldDB" id="A0A2N9F954"/>
<reference evidence="1" key="1">
    <citation type="submission" date="2018-02" db="EMBL/GenBank/DDBJ databases">
        <authorList>
            <person name="Cohen D.B."/>
            <person name="Kent A.D."/>
        </authorList>
    </citation>
    <scope>NUCLEOTIDE SEQUENCE</scope>
</reference>
<dbReference type="PANTHER" id="PTHR37611:SF2">
    <property type="entry name" value="VIRUS-SPECIFIC-SIGNALING-PATHWAY REGULATED PROTEIN-RELATED"/>
    <property type="match status" value="1"/>
</dbReference>
<dbReference type="EMBL" id="OIVN01000665">
    <property type="protein sequence ID" value="SPC83692.1"/>
    <property type="molecule type" value="Genomic_DNA"/>
</dbReference>
<organism evidence="1">
    <name type="scientific">Fagus sylvatica</name>
    <name type="common">Beechnut</name>
    <dbReference type="NCBI Taxonomy" id="28930"/>
    <lineage>
        <taxon>Eukaryota</taxon>
        <taxon>Viridiplantae</taxon>
        <taxon>Streptophyta</taxon>
        <taxon>Embryophyta</taxon>
        <taxon>Tracheophyta</taxon>
        <taxon>Spermatophyta</taxon>
        <taxon>Magnoliopsida</taxon>
        <taxon>eudicotyledons</taxon>
        <taxon>Gunneridae</taxon>
        <taxon>Pentapetalae</taxon>
        <taxon>rosids</taxon>
        <taxon>fabids</taxon>
        <taxon>Fagales</taxon>
        <taxon>Fagaceae</taxon>
        <taxon>Fagus</taxon>
    </lineage>
</organism>
<evidence type="ECO:0000313" key="1">
    <source>
        <dbReference type="EMBL" id="SPC83692.1"/>
    </source>
</evidence>
<dbReference type="PANTHER" id="PTHR37611">
    <property type="entry name" value="VIRUS-SPECIFIC-SIGNALING-PATHWAY REGULATED PROTEIN-RELATED"/>
    <property type="match status" value="1"/>
</dbReference>
<protein>
    <submittedName>
        <fullName evidence="1">Uncharacterized protein</fullName>
    </submittedName>
</protein>
<proteinExistence type="predicted"/>
<gene>
    <name evidence="1" type="ORF">FSB_LOCUS11574</name>
</gene>